<comment type="caution">
    <text evidence="3">The sequence shown here is derived from an EMBL/GenBank/DDBJ whole genome shotgun (WGS) entry which is preliminary data.</text>
</comment>
<keyword evidence="1" id="KW-0175">Coiled coil</keyword>
<dbReference type="EMBL" id="QUOV01000001">
    <property type="protein sequence ID" value="REL36373.1"/>
    <property type="molecule type" value="Genomic_DNA"/>
</dbReference>
<proteinExistence type="predicted"/>
<dbReference type="Pfam" id="PF20250">
    <property type="entry name" value="FapA_N"/>
    <property type="match status" value="1"/>
</dbReference>
<organism evidence="3 4">
    <name type="scientific">Thalassotalea euphylliae</name>
    <dbReference type="NCBI Taxonomy" id="1655234"/>
    <lineage>
        <taxon>Bacteria</taxon>
        <taxon>Pseudomonadati</taxon>
        <taxon>Pseudomonadota</taxon>
        <taxon>Gammaproteobacteria</taxon>
        <taxon>Alteromonadales</taxon>
        <taxon>Colwelliaceae</taxon>
        <taxon>Thalassotalea</taxon>
    </lineage>
</organism>
<evidence type="ECO:0000259" key="2">
    <source>
        <dbReference type="Pfam" id="PF20250"/>
    </source>
</evidence>
<dbReference type="PANTHER" id="PTHR38032:SF1">
    <property type="entry name" value="RNA-BINDING PROTEIN KHPB N-TERMINAL DOMAIN-CONTAINING PROTEIN"/>
    <property type="match status" value="1"/>
</dbReference>
<dbReference type="AlphaFoldDB" id="A0A3E0UIB9"/>
<sequence>MTKASLVANKKNNIDLVLAPVKDTELINEAFIKELINTSDYKPLFVNSANIKNAIAELNSVLKPLQDGQMGREIRYEILIRKDATINIQIDSEEMLAEAEITSAMGGAHLTAKAILDAAKAAGVKKGFSKEELVKVAHMAAKAEPGTIVKDAIAHGREAVNGRDARIKPLVQSAQDRILRPKEQDGGRVDMRDLGDIICVRIGEPLAKKIPLTEGIKGYTVTATPLLPEPGQDTSLISGEGTVVSPKNENVLISTKVGLPKIIDNGMEVDEVYKINNVDVGTGHIDFQGSVIIDGDVCEGMRVSATGDITIGGFVESAQLTAGGDITIASGIIGKKQDLDGQDADIRDFRMSATIRAGGNLFAKYCQYADIQCTGNVRIENQLMHSLIDVGGVLWVGEEDKANGKLIGGLISASSSIHAGIVGATAGSKTLVNFDKPLATFADKIAKVEANLAVEDEKTLELQAASKKLKKLPQEPKIKAMLQKVVTTYQFHAKRMGDILNEKEKLENQLQEFMASVYLEANEKLFQSVEFTVGDCMERTKREFPPSRMRYKDRKIIIDPIV</sequence>
<dbReference type="InterPro" id="IPR046865">
    <property type="entry name" value="FapA_b_solenoid"/>
</dbReference>
<dbReference type="RefSeq" id="WP_116001041.1">
    <property type="nucleotide sequence ID" value="NZ_QUOV01000001.1"/>
</dbReference>
<dbReference type="PANTHER" id="PTHR38032">
    <property type="entry name" value="POLYMERASE-RELATED"/>
    <property type="match status" value="1"/>
</dbReference>
<dbReference type="Proteomes" id="UP000256999">
    <property type="component" value="Unassembled WGS sequence"/>
</dbReference>
<dbReference type="InterPro" id="IPR046866">
    <property type="entry name" value="FapA_N"/>
</dbReference>
<name>A0A3E0UIB9_9GAMM</name>
<evidence type="ECO:0000313" key="3">
    <source>
        <dbReference type="EMBL" id="REL36373.1"/>
    </source>
</evidence>
<dbReference type="InterPro" id="IPR005646">
    <property type="entry name" value="FapA"/>
</dbReference>
<gene>
    <name evidence="3" type="ORF">DXX92_14210</name>
</gene>
<reference evidence="3 4" key="1">
    <citation type="submission" date="2018-08" db="EMBL/GenBank/DDBJ databases">
        <title>Thalassotalea euphylliae genome.</title>
        <authorList>
            <person name="Summers S."/>
            <person name="Rice S.A."/>
            <person name="Freckelton M.L."/>
            <person name="Nedved B.T."/>
            <person name="Hadfield M.G."/>
        </authorList>
    </citation>
    <scope>NUCLEOTIDE SEQUENCE [LARGE SCALE GENOMIC DNA]</scope>
    <source>
        <strain evidence="3 4">H2</strain>
    </source>
</reference>
<dbReference type="Pfam" id="PF03961">
    <property type="entry name" value="FapA"/>
    <property type="match status" value="1"/>
</dbReference>
<feature type="domain" description="Flagellar Assembly Protein A N-terminal region" evidence="2">
    <location>
        <begin position="86"/>
        <end position="265"/>
    </location>
</feature>
<evidence type="ECO:0000313" key="4">
    <source>
        <dbReference type="Proteomes" id="UP000256999"/>
    </source>
</evidence>
<dbReference type="OrthoDB" id="5807941at2"/>
<accession>A0A3E0UIB9</accession>
<feature type="coiled-coil region" evidence="1">
    <location>
        <begin position="489"/>
        <end position="516"/>
    </location>
</feature>
<evidence type="ECO:0000256" key="1">
    <source>
        <dbReference type="SAM" id="Coils"/>
    </source>
</evidence>
<protein>
    <submittedName>
        <fullName evidence="3">DUF342 domain-containing protein</fullName>
    </submittedName>
</protein>